<feature type="compositionally biased region" description="Low complexity" evidence="1">
    <location>
        <begin position="11"/>
        <end position="25"/>
    </location>
</feature>
<dbReference type="InterPro" id="IPR000192">
    <property type="entry name" value="Aminotrans_V_dom"/>
</dbReference>
<dbReference type="InterPro" id="IPR015424">
    <property type="entry name" value="PyrdxlP-dep_Trfase"/>
</dbReference>
<dbReference type="AlphaFoldDB" id="A0A8B7XQX9"/>
<feature type="region of interest" description="Disordered" evidence="1">
    <location>
        <begin position="694"/>
        <end position="734"/>
    </location>
</feature>
<dbReference type="RefSeq" id="XP_022083249.1">
    <property type="nucleotide sequence ID" value="XM_022227557.1"/>
</dbReference>
<evidence type="ECO:0000313" key="3">
    <source>
        <dbReference type="Proteomes" id="UP000694845"/>
    </source>
</evidence>
<dbReference type="InterPro" id="IPR015422">
    <property type="entry name" value="PyrdxlP-dep_Trfase_small"/>
</dbReference>
<name>A0A8B7XQX9_ACAPL</name>
<evidence type="ECO:0000259" key="2">
    <source>
        <dbReference type="Pfam" id="PF00266"/>
    </source>
</evidence>
<dbReference type="SUPFAM" id="SSF53383">
    <property type="entry name" value="PLP-dependent transferases"/>
    <property type="match status" value="1"/>
</dbReference>
<dbReference type="KEGG" id="aplc:110975241"/>
<keyword evidence="3" id="KW-1185">Reference proteome</keyword>
<feature type="compositionally biased region" description="Basic residues" evidence="1">
    <location>
        <begin position="707"/>
        <end position="718"/>
    </location>
</feature>
<accession>A0A8B7XQX9</accession>
<dbReference type="Proteomes" id="UP000694845">
    <property type="component" value="Unplaced"/>
</dbReference>
<evidence type="ECO:0000313" key="4">
    <source>
        <dbReference type="RefSeq" id="XP_022083249.1"/>
    </source>
</evidence>
<feature type="region of interest" description="Disordered" evidence="1">
    <location>
        <begin position="1"/>
        <end position="25"/>
    </location>
</feature>
<evidence type="ECO:0000256" key="1">
    <source>
        <dbReference type="SAM" id="MobiDB-lite"/>
    </source>
</evidence>
<reference evidence="4" key="1">
    <citation type="submission" date="2025-08" db="UniProtKB">
        <authorList>
            <consortium name="RefSeq"/>
        </authorList>
    </citation>
    <scope>IDENTIFICATION</scope>
</reference>
<sequence>MASTEQVEEQVAAVPPLTPSTASPLTPKQCRFSLLIETTDDFMPRSKTNLAGVTEDGGIEESDEDDNERILRYVEDNVVGNDTYFPGPFGEKQVVYCDYTASGRPLKFIEDYITNHVHPLYANTHTTTGLMARQTTQFRKESREIIKRCVNATDEDVVIFTGSGTTGAVHKLVTALELKGDRAKKTVVFVGPYEHHSNILPWKETGAKVVRIRDADRGQIDMKLLEQKLKYYQHKSRFLIGCFSAASNVTGIVTDTLAVASLLHQYGALSFWDYATAGPYLNIDMNPVIEVEDDDENEEMESLDFSKDAVYLSPHKFVGGVGTPGLLIAKKKLFMNAVPGSVGGGTVLYVTRDTHRYLSNIEEREEGGTPAIVESIRAGLVFRLKEAITPALIEEREHDLSLLAFKTWRRNSNLIFLGSKRAERLPIFSFLIVHAPSGKVLHHNYVAALLNDLYGIQARGGCACAGPYAQDLLGIDEPMAEQFADFLVDTTRDEELANKGKKKKNGKMAPKHKALEIMKPGFTRLNLPFFFSPDVTNFVLQAVDDVATNGWKLLPQYDFDMYTGNWIYRNPKSESEDSPQGSTASLGDSLLTTTFVKGKFKAPPSPFVSRKKYVQTTKFQEMLQIASVFYSEAEAKCNEVPDLNQDDEFINGVGDPNMVWFLQPHEALAHLRDPNLDQTDSGSAAPLRLKVKNVPFKPRQSTARGSRFSRRSRKSHKNQAKETGKQTMKMCTVL</sequence>
<dbReference type="OMA" id="ETRAGCS"/>
<dbReference type="PANTHER" id="PTHR43686">
    <property type="entry name" value="SULFURTRANSFERASE-RELATED"/>
    <property type="match status" value="1"/>
</dbReference>
<dbReference type="OrthoDB" id="420046at2759"/>
<organism evidence="3 4">
    <name type="scientific">Acanthaster planci</name>
    <name type="common">Crown-of-thorns starfish</name>
    <dbReference type="NCBI Taxonomy" id="133434"/>
    <lineage>
        <taxon>Eukaryota</taxon>
        <taxon>Metazoa</taxon>
        <taxon>Echinodermata</taxon>
        <taxon>Eleutherozoa</taxon>
        <taxon>Asterozoa</taxon>
        <taxon>Asteroidea</taxon>
        <taxon>Valvatacea</taxon>
        <taxon>Valvatida</taxon>
        <taxon>Acanthasteridae</taxon>
        <taxon>Acanthaster</taxon>
    </lineage>
</organism>
<dbReference type="InterPro" id="IPR015421">
    <property type="entry name" value="PyrdxlP-dep_Trfase_major"/>
</dbReference>
<dbReference type="Gene3D" id="3.40.640.10">
    <property type="entry name" value="Type I PLP-dependent aspartate aminotransferase-like (Major domain)"/>
    <property type="match status" value="1"/>
</dbReference>
<feature type="domain" description="Aminotransferase class V" evidence="2">
    <location>
        <begin position="95"/>
        <end position="286"/>
    </location>
</feature>
<feature type="domain" description="Aminotransferase class V" evidence="2">
    <location>
        <begin position="305"/>
        <end position="470"/>
    </location>
</feature>
<dbReference type="PANTHER" id="PTHR43686:SF1">
    <property type="entry name" value="AMINOTRAN_5 DOMAIN-CONTAINING PROTEIN"/>
    <property type="match status" value="1"/>
</dbReference>
<proteinExistence type="predicted"/>
<dbReference type="GeneID" id="110975241"/>
<protein>
    <submittedName>
        <fullName evidence="4">Uncharacterized protein LOC110975241</fullName>
    </submittedName>
</protein>
<dbReference type="Gene3D" id="3.90.1150.10">
    <property type="entry name" value="Aspartate Aminotransferase, domain 1"/>
    <property type="match status" value="1"/>
</dbReference>
<dbReference type="Pfam" id="PF00266">
    <property type="entry name" value="Aminotran_5"/>
    <property type="match status" value="2"/>
</dbReference>
<gene>
    <name evidence="4" type="primary">LOC110975241</name>
</gene>